<dbReference type="EMBL" id="SMKI01000270">
    <property type="protein sequence ID" value="TDC71856.1"/>
    <property type="molecule type" value="Genomic_DNA"/>
</dbReference>
<dbReference type="AlphaFoldDB" id="A0A4R4T7E4"/>
<keyword evidence="3" id="KW-1185">Reference proteome</keyword>
<dbReference type="Pfam" id="PF08962">
    <property type="entry name" value="Rv2632c-like"/>
    <property type="match status" value="1"/>
</dbReference>
<reference evidence="2 3" key="1">
    <citation type="submission" date="2019-03" db="EMBL/GenBank/DDBJ databases">
        <title>Draft genome sequences of novel Actinobacteria.</title>
        <authorList>
            <person name="Sahin N."/>
            <person name="Ay H."/>
            <person name="Saygin H."/>
        </authorList>
    </citation>
    <scope>NUCLEOTIDE SEQUENCE [LARGE SCALE GENOMIC DNA]</scope>
    <source>
        <strain evidence="2 3">DSM 41900</strain>
    </source>
</reference>
<proteinExistence type="predicted"/>
<dbReference type="Proteomes" id="UP000295345">
    <property type="component" value="Unassembled WGS sequence"/>
</dbReference>
<dbReference type="InterPro" id="IPR015057">
    <property type="entry name" value="Rv2632c-like"/>
</dbReference>
<gene>
    <name evidence="2" type="ORF">E1283_22980</name>
</gene>
<protein>
    <submittedName>
        <fullName evidence="2">DUF1876 domain-containing protein</fullName>
    </submittedName>
</protein>
<evidence type="ECO:0000313" key="2">
    <source>
        <dbReference type="EMBL" id="TDC71856.1"/>
    </source>
</evidence>
<sequence>MAHEETWNVHLSIDSEQDGGRMTRAEARLEDRPDTVLVTEGVARAHPSDENVPDIGRELAVARALSELSHQLLHTTVQDIEAHTQERVTRLRP</sequence>
<dbReference type="OrthoDB" id="4828144at2"/>
<dbReference type="InterPro" id="IPR038070">
    <property type="entry name" value="Rv2632c-like_sf"/>
</dbReference>
<dbReference type="RefSeq" id="WP_132820026.1">
    <property type="nucleotide sequence ID" value="NZ_SMKI01000270.1"/>
</dbReference>
<evidence type="ECO:0000256" key="1">
    <source>
        <dbReference type="SAM" id="MobiDB-lite"/>
    </source>
</evidence>
<name>A0A4R4T7E4_9ACTN</name>
<organism evidence="2 3">
    <name type="scientific">Streptomyces hainanensis</name>
    <dbReference type="NCBI Taxonomy" id="402648"/>
    <lineage>
        <taxon>Bacteria</taxon>
        <taxon>Bacillati</taxon>
        <taxon>Actinomycetota</taxon>
        <taxon>Actinomycetes</taxon>
        <taxon>Kitasatosporales</taxon>
        <taxon>Streptomycetaceae</taxon>
        <taxon>Streptomyces</taxon>
    </lineage>
</organism>
<feature type="region of interest" description="Disordered" evidence="1">
    <location>
        <begin position="1"/>
        <end position="22"/>
    </location>
</feature>
<dbReference type="SUPFAM" id="SSF143212">
    <property type="entry name" value="Rv2632c-like"/>
    <property type="match status" value="1"/>
</dbReference>
<accession>A0A4R4T7E4</accession>
<dbReference type="Gene3D" id="3.30.160.240">
    <property type="entry name" value="Rv1738"/>
    <property type="match status" value="1"/>
</dbReference>
<evidence type="ECO:0000313" key="3">
    <source>
        <dbReference type="Proteomes" id="UP000295345"/>
    </source>
</evidence>
<comment type="caution">
    <text evidence="2">The sequence shown here is derived from an EMBL/GenBank/DDBJ whole genome shotgun (WGS) entry which is preliminary data.</text>
</comment>